<dbReference type="CDD" id="cd24007">
    <property type="entry name" value="ASKHA_NBD_eukNAGK-like"/>
    <property type="match status" value="1"/>
</dbReference>
<evidence type="ECO:0000259" key="1">
    <source>
        <dbReference type="Pfam" id="PF01869"/>
    </source>
</evidence>
<dbReference type="InterPro" id="IPR043129">
    <property type="entry name" value="ATPase_NBD"/>
</dbReference>
<dbReference type="InterPro" id="IPR002731">
    <property type="entry name" value="ATPase_BadF"/>
</dbReference>
<dbReference type="PANTHER" id="PTHR43190:SF3">
    <property type="entry name" value="N-ACETYL-D-GLUCOSAMINE KINASE"/>
    <property type="match status" value="1"/>
</dbReference>
<protein>
    <submittedName>
        <fullName evidence="2">ATPase</fullName>
    </submittedName>
</protein>
<accession>A0ABT4V546</accession>
<dbReference type="SUPFAM" id="SSF53067">
    <property type="entry name" value="Actin-like ATPase domain"/>
    <property type="match status" value="2"/>
</dbReference>
<name>A0ABT4V546_9PSEU</name>
<sequence length="317" mass="32750">MHRDAEFVLGLDVGGTSSRALVSDLSGRVLGCGEAAGGNPNSHPADEAVRQIASATLTALRDVDPARVRAGVIGMAGVSKMADPQFRELFEREWARLGLDCGLRAISDSEVAFAAGTPEPTGTVLIAGTGAIAARIEQHRLTRTVGGYGWLLGDEGSAYWLGREAVRATLAALDRGETLHGLTAAVRETLLPDNPDAQRKQLISAVNSAPPIRLAELAPLVTKASDPTAAAIIDRAARVLADTAAETRTPDDRTPIVLAGGLVAPANPVGEALRAELTSRGFPEPHTAGPGAAGAAWLAAHDLTPDPPALHARLLPA</sequence>
<gene>
    <name evidence="2" type="ORF">OU415_24035</name>
</gene>
<evidence type="ECO:0000313" key="3">
    <source>
        <dbReference type="Proteomes" id="UP001210380"/>
    </source>
</evidence>
<dbReference type="PANTHER" id="PTHR43190">
    <property type="entry name" value="N-ACETYL-D-GLUCOSAMINE KINASE"/>
    <property type="match status" value="1"/>
</dbReference>
<dbReference type="EMBL" id="JAQGLA010000047">
    <property type="protein sequence ID" value="MDA3628524.1"/>
    <property type="molecule type" value="Genomic_DNA"/>
</dbReference>
<keyword evidence="3" id="KW-1185">Reference proteome</keyword>
<dbReference type="RefSeq" id="WP_270951419.1">
    <property type="nucleotide sequence ID" value="NZ_JAQGLA010000047.1"/>
</dbReference>
<feature type="domain" description="ATPase BadF/BadG/BcrA/BcrD type" evidence="1">
    <location>
        <begin position="9"/>
        <end position="299"/>
    </location>
</feature>
<dbReference type="Gene3D" id="3.30.420.40">
    <property type="match status" value="2"/>
</dbReference>
<reference evidence="2 3" key="1">
    <citation type="submission" date="2022-11" db="EMBL/GenBank/DDBJ databases">
        <title>Draft genome sequence of Saccharopolyspora sp. WRP15-2 isolated from rhizosphere soils of wild rice in Thailand.</title>
        <authorList>
            <person name="Duangmal K."/>
            <person name="Kammanee S."/>
            <person name="Muangham S."/>
        </authorList>
    </citation>
    <scope>NUCLEOTIDE SEQUENCE [LARGE SCALE GENOMIC DNA]</scope>
    <source>
        <strain evidence="2 3">WRP15-2</strain>
    </source>
</reference>
<dbReference type="Pfam" id="PF01869">
    <property type="entry name" value="BcrAD_BadFG"/>
    <property type="match status" value="1"/>
</dbReference>
<dbReference type="Proteomes" id="UP001210380">
    <property type="component" value="Unassembled WGS sequence"/>
</dbReference>
<organism evidence="2 3">
    <name type="scientific">Saccharopolyspora oryzae</name>
    <dbReference type="NCBI Taxonomy" id="2997343"/>
    <lineage>
        <taxon>Bacteria</taxon>
        <taxon>Bacillati</taxon>
        <taxon>Actinomycetota</taxon>
        <taxon>Actinomycetes</taxon>
        <taxon>Pseudonocardiales</taxon>
        <taxon>Pseudonocardiaceae</taxon>
        <taxon>Saccharopolyspora</taxon>
    </lineage>
</organism>
<dbReference type="InterPro" id="IPR052519">
    <property type="entry name" value="Euk-type_GlcNAc_Kinase"/>
</dbReference>
<proteinExistence type="predicted"/>
<evidence type="ECO:0000313" key="2">
    <source>
        <dbReference type="EMBL" id="MDA3628524.1"/>
    </source>
</evidence>
<comment type="caution">
    <text evidence="2">The sequence shown here is derived from an EMBL/GenBank/DDBJ whole genome shotgun (WGS) entry which is preliminary data.</text>
</comment>